<proteinExistence type="predicted"/>
<dbReference type="KEGG" id="ain:Acin_1542"/>
<protein>
    <submittedName>
        <fullName evidence="1">Uncharacterized protein</fullName>
    </submittedName>
</protein>
<dbReference type="PATRIC" id="fig|568816.4.peg.1497"/>
<dbReference type="InParanoid" id="G4Q2V5"/>
<dbReference type="AlphaFoldDB" id="G4Q2V5"/>
<evidence type="ECO:0000313" key="1">
    <source>
        <dbReference type="EMBL" id="AEQ22761.1"/>
    </source>
</evidence>
<reference evidence="1 2" key="1">
    <citation type="journal article" date="2011" name="J. Bacteriol.">
        <title>Complete genome sequence of Acidaminococcus intestini RYC-MR95, a Gram-negative bacterium from the phylum Firmicutes.</title>
        <authorList>
            <person name="D'Auria G."/>
            <person name="Galan J.C."/>
            <person name="Rodriguez-Alcayna M."/>
            <person name="Moya A."/>
            <person name="Baquero F."/>
            <person name="Latorre A."/>
        </authorList>
    </citation>
    <scope>NUCLEOTIDE SEQUENCE [LARGE SCALE GENOMIC DNA]</scope>
    <source>
        <strain evidence="1 2">RyC-MR95</strain>
    </source>
</reference>
<dbReference type="EMBL" id="CP003058">
    <property type="protein sequence ID" value="AEQ22761.1"/>
    <property type="molecule type" value="Genomic_DNA"/>
</dbReference>
<evidence type="ECO:0000313" key="2">
    <source>
        <dbReference type="Proteomes" id="UP000007093"/>
    </source>
</evidence>
<keyword evidence="2" id="KW-1185">Reference proteome</keyword>
<gene>
    <name evidence="1" type="ordered locus">Acin_1542</name>
</gene>
<accession>G4Q2V5</accession>
<dbReference type="Proteomes" id="UP000007093">
    <property type="component" value="Chromosome"/>
</dbReference>
<organism evidence="1 2">
    <name type="scientific">Acidaminococcus intestini (strain RyC-MR95)</name>
    <dbReference type="NCBI Taxonomy" id="568816"/>
    <lineage>
        <taxon>Bacteria</taxon>
        <taxon>Bacillati</taxon>
        <taxon>Bacillota</taxon>
        <taxon>Negativicutes</taxon>
        <taxon>Acidaminococcales</taxon>
        <taxon>Acidaminococcaceae</taxon>
        <taxon>Acidaminococcus</taxon>
    </lineage>
</organism>
<dbReference type="STRING" id="568816.Acin_1542"/>
<dbReference type="HOGENOM" id="CLU_3283351_0_0_9"/>
<name>G4Q2V5_ACIIR</name>
<sequence length="40" mass="4218">MNGISGPNNPGTIIHTVFCAVNREAVCISADGTNKRAIFQ</sequence>